<sequence>MADENRAFIARSIQRGFLSPAIPPPTKTCLNCKENFTGVSNICRPCLKLLYPNKQTVPDTYLDVCQVCLPKLEPRADGGSTRTMHLGPGWCVRCNAVPGNEFPLICDECDTVEPLPVLVSNDRGGVVNLLEVETLWCVRCEKPAESYCR</sequence>
<proteinExistence type="predicted"/>
<keyword evidence="2" id="KW-1185">Reference proteome</keyword>
<dbReference type="AlphaFoldDB" id="A0A9W9BSC8"/>
<evidence type="ECO:0000313" key="2">
    <source>
        <dbReference type="Proteomes" id="UP001140502"/>
    </source>
</evidence>
<organism evidence="1 2">
    <name type="scientific">Fusarium piperis</name>
    <dbReference type="NCBI Taxonomy" id="1435070"/>
    <lineage>
        <taxon>Eukaryota</taxon>
        <taxon>Fungi</taxon>
        <taxon>Dikarya</taxon>
        <taxon>Ascomycota</taxon>
        <taxon>Pezizomycotina</taxon>
        <taxon>Sordariomycetes</taxon>
        <taxon>Hypocreomycetidae</taxon>
        <taxon>Hypocreales</taxon>
        <taxon>Nectriaceae</taxon>
        <taxon>Fusarium</taxon>
        <taxon>Fusarium solani species complex</taxon>
    </lineage>
</organism>
<protein>
    <submittedName>
        <fullName evidence="1">Uncharacterized protein</fullName>
    </submittedName>
</protein>
<dbReference type="Proteomes" id="UP001140502">
    <property type="component" value="Unassembled WGS sequence"/>
</dbReference>
<accession>A0A9W9BSC8</accession>
<reference evidence="1" key="1">
    <citation type="submission" date="2022-10" db="EMBL/GenBank/DDBJ databases">
        <title>Tapping the CABI collections for fungal endophytes: first genome assemblies for Collariella, Neodidymelliopsis, Ascochyta clinopodiicola, Didymella pomorum, Didymosphaeria variabile, Neocosmospora piperis and Neocucurbitaria cava.</title>
        <authorList>
            <person name="Hill R."/>
        </authorList>
    </citation>
    <scope>NUCLEOTIDE SEQUENCE</scope>
    <source>
        <strain evidence="1">IMI 366586</strain>
    </source>
</reference>
<gene>
    <name evidence="1" type="ORF">N0V84_002414</name>
</gene>
<name>A0A9W9BSC8_9HYPO</name>
<dbReference type="OrthoDB" id="5017227at2759"/>
<dbReference type="EMBL" id="JAPEUR010000029">
    <property type="protein sequence ID" value="KAJ4327152.1"/>
    <property type="molecule type" value="Genomic_DNA"/>
</dbReference>
<comment type="caution">
    <text evidence="1">The sequence shown here is derived from an EMBL/GenBank/DDBJ whole genome shotgun (WGS) entry which is preliminary data.</text>
</comment>
<evidence type="ECO:0000313" key="1">
    <source>
        <dbReference type="EMBL" id="KAJ4327152.1"/>
    </source>
</evidence>